<proteinExistence type="predicted"/>
<evidence type="ECO:0000313" key="2">
    <source>
        <dbReference type="Proteomes" id="UP000615026"/>
    </source>
</evidence>
<dbReference type="RefSeq" id="WP_193994792.1">
    <property type="nucleotide sequence ID" value="NZ_JADEXP010000208.1"/>
</dbReference>
<dbReference type="EMBL" id="JADEXP010000208">
    <property type="protein sequence ID" value="MBE9068865.1"/>
    <property type="molecule type" value="Genomic_DNA"/>
</dbReference>
<evidence type="ECO:0000313" key="1">
    <source>
        <dbReference type="EMBL" id="MBE9068865.1"/>
    </source>
</evidence>
<organism evidence="1 2">
    <name type="scientific">Leptolyngbya cf. ectocarpi LEGE 11479</name>
    <dbReference type="NCBI Taxonomy" id="1828722"/>
    <lineage>
        <taxon>Bacteria</taxon>
        <taxon>Bacillati</taxon>
        <taxon>Cyanobacteriota</taxon>
        <taxon>Cyanophyceae</taxon>
        <taxon>Leptolyngbyales</taxon>
        <taxon>Leptolyngbyaceae</taxon>
        <taxon>Leptolyngbya group</taxon>
        <taxon>Leptolyngbya</taxon>
    </lineage>
</organism>
<sequence>MVLIAYARMSTRSRRAMTRATTRYGRPYQYRPRITLVRRLATELNMSLEDVLDQIQKERHYLLSRQT</sequence>
<dbReference type="AlphaFoldDB" id="A0A928ZWV2"/>
<reference evidence="1" key="1">
    <citation type="submission" date="2020-10" db="EMBL/GenBank/DDBJ databases">
        <authorList>
            <person name="Castelo-Branco R."/>
            <person name="Eusebio N."/>
            <person name="Adriana R."/>
            <person name="Vieira A."/>
            <person name="Brugerolle De Fraissinette N."/>
            <person name="Rezende De Castro R."/>
            <person name="Schneider M.P."/>
            <person name="Vasconcelos V."/>
            <person name="Leao P.N."/>
        </authorList>
    </citation>
    <scope>NUCLEOTIDE SEQUENCE</scope>
    <source>
        <strain evidence="1">LEGE 11479</strain>
    </source>
</reference>
<keyword evidence="2" id="KW-1185">Reference proteome</keyword>
<comment type="caution">
    <text evidence="1">The sequence shown here is derived from an EMBL/GenBank/DDBJ whole genome shotgun (WGS) entry which is preliminary data.</text>
</comment>
<protein>
    <submittedName>
        <fullName evidence="1">Uncharacterized protein</fullName>
    </submittedName>
</protein>
<accession>A0A928ZWV2</accession>
<gene>
    <name evidence="1" type="ORF">IQ260_19660</name>
</gene>
<dbReference type="Proteomes" id="UP000615026">
    <property type="component" value="Unassembled WGS sequence"/>
</dbReference>
<name>A0A928ZWV2_LEPEC</name>